<accession>A0A6J7ES02</accession>
<dbReference type="InterPro" id="IPR054488">
    <property type="entry name" value="ThcOx_dom2"/>
</dbReference>
<gene>
    <name evidence="3" type="ORF">UFOPK3402_01898</name>
</gene>
<evidence type="ECO:0000259" key="1">
    <source>
        <dbReference type="Pfam" id="PF00881"/>
    </source>
</evidence>
<proteinExistence type="predicted"/>
<dbReference type="Pfam" id="PF00881">
    <property type="entry name" value="Nitroreductase"/>
    <property type="match status" value="1"/>
</dbReference>
<dbReference type="Gene3D" id="3.40.109.10">
    <property type="entry name" value="NADH Oxidase"/>
    <property type="match status" value="1"/>
</dbReference>
<sequence>MAALAFEASPRALAPRTGLALESACTVVGLLASLGIVTPVVRERSSDVSARSAVEWAVSEGILANRVDSQLALVSSELAAYTADGLLEVCWELHHDGSRSVDVSVLRDEVDPALLEHFTGSAWVEFDVVDHLPIEMGLFRVLRPAPPGTESAAWMQEAVHRAGSSADLLANEAIGALTNVCGLPSMLGFVSERRDGLRVLFAITSRAAFDEILVALAIHGVSPSVVARLRMFAPVVGGGTPVRLAVDATSAGLGPRIGLEVFEPEALRLLPGVLDALGLDGGPLAEFSASLGTPAAERRLAQAGDAISDVHRRKVLHAKVTFDGDDVSAKSYLSVRSECASHAGSTVEDLDVPPTWEFHDLLFHSQVRNGRVRRRLGGTARFSVMPGAPIELSAEPHPGDVVLPAIDIASVVRADLPLGQGMRQRISDRDWTGPELALERLAEVLARVCEPLPRQDVVMGAPIERVGHPYPSGGGLYETDVVVIANRVTELEVGAYLYRPASHSLTRLRGSADAVQSLLLAASEGTGGGTSTPQAMLICAARFPDLAVKYEGIAYALMVKHVGVLMAAVGYAATAMGLGSVAIGTGNSDDFARATGLDYYRHGSTGEMALSVPPATGSD</sequence>
<dbReference type="InterPro" id="IPR029479">
    <property type="entry name" value="Nitroreductase"/>
</dbReference>
<evidence type="ECO:0000259" key="2">
    <source>
        <dbReference type="Pfam" id="PF22767"/>
    </source>
</evidence>
<feature type="domain" description="Nitroreductase" evidence="1">
    <location>
        <begin position="423"/>
        <end position="598"/>
    </location>
</feature>
<dbReference type="Pfam" id="PF22767">
    <property type="entry name" value="ThcOx"/>
    <property type="match status" value="1"/>
</dbReference>
<evidence type="ECO:0000313" key="3">
    <source>
        <dbReference type="EMBL" id="CAB4886382.1"/>
    </source>
</evidence>
<organism evidence="3">
    <name type="scientific">freshwater metagenome</name>
    <dbReference type="NCBI Taxonomy" id="449393"/>
    <lineage>
        <taxon>unclassified sequences</taxon>
        <taxon>metagenomes</taxon>
        <taxon>ecological metagenomes</taxon>
    </lineage>
</organism>
<dbReference type="InterPro" id="IPR000415">
    <property type="entry name" value="Nitroreductase-like"/>
</dbReference>
<protein>
    <submittedName>
        <fullName evidence="3">Unannotated protein</fullName>
    </submittedName>
</protein>
<dbReference type="SUPFAM" id="SSF55469">
    <property type="entry name" value="FMN-dependent nitroreductase-like"/>
    <property type="match status" value="1"/>
</dbReference>
<dbReference type="NCBIfam" id="TIGR03605">
    <property type="entry name" value="antibiot_sagB"/>
    <property type="match status" value="1"/>
</dbReference>
<dbReference type="AlphaFoldDB" id="A0A6J7ES02"/>
<feature type="domain" description="Cyanobactin oxidase ThcOx second" evidence="2">
    <location>
        <begin position="283"/>
        <end position="371"/>
    </location>
</feature>
<reference evidence="3" key="1">
    <citation type="submission" date="2020-05" db="EMBL/GenBank/DDBJ databases">
        <authorList>
            <person name="Chiriac C."/>
            <person name="Salcher M."/>
            <person name="Ghai R."/>
            <person name="Kavagutti S V."/>
        </authorList>
    </citation>
    <scope>NUCLEOTIDE SEQUENCE</scope>
</reference>
<dbReference type="InterPro" id="IPR020051">
    <property type="entry name" value="SagB-type_dehydrogenase"/>
</dbReference>
<dbReference type="InterPro" id="IPR052544">
    <property type="entry name" value="Bacteriocin_Proc_Enz"/>
</dbReference>
<dbReference type="EMBL" id="CAFBLS010000310">
    <property type="protein sequence ID" value="CAB4886382.1"/>
    <property type="molecule type" value="Genomic_DNA"/>
</dbReference>
<dbReference type="GO" id="GO:0016491">
    <property type="term" value="F:oxidoreductase activity"/>
    <property type="evidence" value="ECO:0007669"/>
    <property type="project" value="InterPro"/>
</dbReference>
<dbReference type="PANTHER" id="PTHR43745:SF2">
    <property type="entry name" value="NITROREDUCTASE MJ1384-RELATED"/>
    <property type="match status" value="1"/>
</dbReference>
<name>A0A6J7ES02_9ZZZZ</name>
<dbReference type="PANTHER" id="PTHR43745">
    <property type="entry name" value="NITROREDUCTASE MJ1384-RELATED"/>
    <property type="match status" value="1"/>
</dbReference>
<dbReference type="CDD" id="cd02142">
    <property type="entry name" value="McbC_SagB-like_oxidoreductase"/>
    <property type="match status" value="1"/>
</dbReference>